<proteinExistence type="predicted"/>
<keyword evidence="4" id="KW-1185">Reference proteome</keyword>
<evidence type="ECO:0000313" key="3">
    <source>
        <dbReference type="EMBL" id="MDG3004937.1"/>
    </source>
</evidence>
<dbReference type="Pfam" id="PF07589">
    <property type="entry name" value="PEP-CTERM"/>
    <property type="match status" value="1"/>
</dbReference>
<evidence type="ECO:0000259" key="2">
    <source>
        <dbReference type="Pfam" id="PF07589"/>
    </source>
</evidence>
<dbReference type="RefSeq" id="WP_277861288.1">
    <property type="nucleotide sequence ID" value="NZ_JARRAG010000002.1"/>
</dbReference>
<accession>A0ABT6FBM3</accession>
<dbReference type="EMBL" id="JARRAG010000002">
    <property type="protein sequence ID" value="MDG3004937.1"/>
    <property type="molecule type" value="Genomic_DNA"/>
</dbReference>
<organism evidence="3 4">
    <name type="scientific">Paludisphaera mucosa</name>
    <dbReference type="NCBI Taxonomy" id="3030827"/>
    <lineage>
        <taxon>Bacteria</taxon>
        <taxon>Pseudomonadati</taxon>
        <taxon>Planctomycetota</taxon>
        <taxon>Planctomycetia</taxon>
        <taxon>Isosphaerales</taxon>
        <taxon>Isosphaeraceae</taxon>
        <taxon>Paludisphaera</taxon>
    </lineage>
</organism>
<feature type="chain" id="PRO_5045997639" evidence="1">
    <location>
        <begin position="27"/>
        <end position="237"/>
    </location>
</feature>
<feature type="domain" description="Ice-binding protein C-terminal" evidence="2">
    <location>
        <begin position="204"/>
        <end position="229"/>
    </location>
</feature>
<name>A0ABT6FBM3_9BACT</name>
<feature type="signal peptide" evidence="1">
    <location>
        <begin position="1"/>
        <end position="26"/>
    </location>
</feature>
<evidence type="ECO:0000256" key="1">
    <source>
        <dbReference type="SAM" id="SignalP"/>
    </source>
</evidence>
<dbReference type="InterPro" id="IPR013424">
    <property type="entry name" value="Ice-binding_C"/>
</dbReference>
<protein>
    <submittedName>
        <fullName evidence="3">PEP-CTERM sorting domain-containing protein</fullName>
    </submittedName>
</protein>
<reference evidence="3 4" key="1">
    <citation type="submission" date="2023-03" db="EMBL/GenBank/DDBJ databases">
        <title>Paludisphaera mucosa sp. nov. a novel planctomycete from northern fen.</title>
        <authorList>
            <person name="Ivanova A."/>
        </authorList>
    </citation>
    <scope>NUCLEOTIDE SEQUENCE [LARGE SCALE GENOMIC DNA]</scope>
    <source>
        <strain evidence="3 4">Pla2</strain>
    </source>
</reference>
<gene>
    <name evidence="3" type="ORF">PZE19_14210</name>
</gene>
<dbReference type="NCBIfam" id="TIGR02595">
    <property type="entry name" value="PEP_CTERM"/>
    <property type="match status" value="1"/>
</dbReference>
<evidence type="ECO:0000313" key="4">
    <source>
        <dbReference type="Proteomes" id="UP001216907"/>
    </source>
</evidence>
<sequence length="237" mass="25108">MTNRTLWTYRGLVLALMLAATPAARSAPVIWTDWRSGTEGTNGTASGVLMIDGEAIDVTYTGEIQFLQTGTGTNYFEPSAPYLSATVDNAPPAAEMIALSQASVKTLTFSKAVSNLLFAVVSLNGNGYRFDSDFEILSYGRGYWGDGTLDKTNPSPGVYQLNGTGEPHGVIEFQGAVTTITWTSLTNENWNGFTVGVRGLAPSAVPEPSSLALACLGAAGLGGVVVRRRREDRSARS</sequence>
<keyword evidence="1" id="KW-0732">Signal</keyword>
<dbReference type="Proteomes" id="UP001216907">
    <property type="component" value="Unassembled WGS sequence"/>
</dbReference>
<comment type="caution">
    <text evidence="3">The sequence shown here is derived from an EMBL/GenBank/DDBJ whole genome shotgun (WGS) entry which is preliminary data.</text>
</comment>